<organism evidence="3 5">
    <name type="scientific">Panine betaherpesvirus 2</name>
    <name type="common">Chimpanzee cytomegalovirus</name>
    <dbReference type="NCBI Taxonomy" id="188763"/>
    <lineage>
        <taxon>Viruses</taxon>
        <taxon>Duplodnaviria</taxon>
        <taxon>Heunggongvirae</taxon>
        <taxon>Peploviricota</taxon>
        <taxon>Herviviricetes</taxon>
        <taxon>Herpesvirales</taxon>
        <taxon>Orthoherpesviridae</taxon>
        <taxon>Betaherpesvirinae</taxon>
        <taxon>Cytomegalovirus</taxon>
        <taxon>Cytomegalovirus paninebeta2</taxon>
    </lineage>
</organism>
<proteinExistence type="predicted"/>
<feature type="transmembrane region" description="Helical" evidence="2">
    <location>
        <begin position="26"/>
        <end position="49"/>
    </location>
</feature>
<evidence type="ECO:0000313" key="3">
    <source>
        <dbReference type="EMBL" id="AAM00766.1"/>
    </source>
</evidence>
<evidence type="ECO:0000313" key="5">
    <source>
        <dbReference type="Proteomes" id="UP000099188"/>
    </source>
</evidence>
<feature type="compositionally biased region" description="Low complexity" evidence="1">
    <location>
        <begin position="100"/>
        <end position="111"/>
    </location>
</feature>
<keyword evidence="2" id="KW-1133">Transmembrane helix</keyword>
<evidence type="ECO:0000313" key="4">
    <source>
        <dbReference type="EMBL" id="QXV67880.1"/>
    </source>
</evidence>
<evidence type="ECO:0000256" key="1">
    <source>
        <dbReference type="SAM" id="MobiDB-lite"/>
    </source>
</evidence>
<keyword evidence="2" id="KW-0472">Membrane</keyword>
<dbReference type="GeneID" id="935449"/>
<gene>
    <name evidence="3" type="primary">UL140</name>
    <name evidence="3" type="ORF">CCMVgp119</name>
</gene>
<dbReference type="KEGG" id="vg:935449"/>
<name>Q8QRX1_9BETA</name>
<dbReference type="OrthoDB" id="37327at10239"/>
<feature type="region of interest" description="Disordered" evidence="1">
    <location>
        <begin position="85"/>
        <end position="124"/>
    </location>
</feature>
<reference evidence="4" key="2">
    <citation type="submission" date="2021-05" db="EMBL/GenBank/DDBJ databases">
        <title>Cloning and multi-omic analysis of chimpanzee cytomegalovirus: a resource for comparative functional genomics.</title>
        <authorList>
            <person name="Phan Q.V."/>
        </authorList>
    </citation>
    <scope>NUCLEOTIDE SEQUENCE</scope>
    <source>
        <strain evidence="4">Heberling</strain>
    </source>
</reference>
<keyword evidence="2" id="KW-0812">Transmembrane</keyword>
<keyword evidence="5" id="KW-1185">Reference proteome</keyword>
<accession>Q8QRX1</accession>
<dbReference type="EMBL" id="AF480884">
    <property type="protein sequence ID" value="AAM00766.1"/>
    <property type="molecule type" value="Genomic_DNA"/>
</dbReference>
<protein>
    <submittedName>
        <fullName evidence="3">Protein UL140</fullName>
    </submittedName>
</protein>
<dbReference type="EMBL" id="MZ151943">
    <property type="protein sequence ID" value="QXV67880.1"/>
    <property type="molecule type" value="Genomic_DNA"/>
</dbReference>
<sequence>MTTASSTSSTTLSTATTASQSSSSNALTALVVFGFIASMLLLFFILYVWNNDAFRRFIIKCGWLNRCCDRFDEWQDRVILRRPSRHASESGSSGTGSVGGASRSTSVSSVGSHRHARGSGDERLYRGIDNPLHRLMSDACEETAVEIDSIDDWSSVFQPCSPSYAERDQDSRELLIDLPPPPVPPEVVTAMQQAVRKAVRNALRNSHDFVQPYQTL</sequence>
<dbReference type="Proteomes" id="UP000099188">
    <property type="component" value="Segment"/>
</dbReference>
<reference evidence="3 5" key="1">
    <citation type="journal article" date="2003" name="J. Gen. Virol.">
        <title>The human cytomegalovirus genome revisited: comparison with the chimpanzee cytomegalovirus genome.</title>
        <authorList>
            <person name="Davison A.J."/>
            <person name="Dolan A."/>
            <person name="Akter P."/>
            <person name="Addison C."/>
            <person name="Dargan D.J."/>
            <person name="Alcendor D.J."/>
            <person name="McGeoch D.J."/>
            <person name="Hayward G.S."/>
        </authorList>
    </citation>
    <scope>NUCLEOTIDE SEQUENCE [LARGE SCALE GENOMIC DNA]</scope>
    <source>
        <strain evidence="3">Heberling</strain>
    </source>
</reference>
<dbReference type="RefSeq" id="NP_612761.1">
    <property type="nucleotide sequence ID" value="NC_003521.1"/>
</dbReference>
<evidence type="ECO:0000256" key="2">
    <source>
        <dbReference type="SAM" id="Phobius"/>
    </source>
</evidence>